<feature type="compositionally biased region" description="Low complexity" evidence="3">
    <location>
        <begin position="559"/>
        <end position="572"/>
    </location>
</feature>
<dbReference type="GO" id="GO:0005634">
    <property type="term" value="C:nucleus"/>
    <property type="evidence" value="ECO:0007669"/>
    <property type="project" value="TreeGrafter"/>
</dbReference>
<feature type="region of interest" description="Disordered" evidence="3">
    <location>
        <begin position="610"/>
        <end position="658"/>
    </location>
</feature>
<gene>
    <name evidence="4" type="ORF">M409DRAFT_58004</name>
</gene>
<sequence length="964" mass="106862">MFWRFGGYANISTLDNILDKDGVTVEELLDESDLIQELKQQNSKLIEFLRDDTVLQKLLTYVTADAKPEEEVEESKEKDEEKVDENEKEKTTGISFFGKGKGRSRSKSVSQKDGDDETEQEKREAQRKKCAYVSCEVLSSEVWSLTEALLEQRDALREFWQYMHRPAPLDPLQAGYFTKVNEALLDKKTEEMLAFFKSLEGVVPAMLQHVDCPMVMDLLLKIISLEKHEGGQGIVDWLQTQDLIPLLLGYLSPKHNSATQTSAGDFLKAIITISANATTQDQSVIGPNELTRQLVSDKCIQTLIDDMLRGGNPLTVGVGIIIEVIRKNNSDYDLDNQAGPEPKTSDPIYLGTLLRQFANHVPDFMQLIRSKSAKKPDLKAAFGGKIEPLGFDRFKTCELMAELLHCSNMGLLNERGAEEDTKKRDAERERLKAEGKLATPRAPSSPSHENSHDEFGSSVDSHGFHHAERPSDEEMNEKSDDVRKLEIQNQSDEDGFEKVNAPESADELPDEVTFDDLNEKIDSTTHGGLPLLEKVDKRDPTVLETTSPIQADAMPRPLSPSKPSSPKKTTLLHFDPPPTQAADSPTTAGVTDKINSLDVDEDTVMSEFGEEMTHEDDDGPSELEKALARPEDKPAPLNFTKKEQTPSQEQSTDNDQAPNIDESVATLQGQEASTLPNGERPAYDTELDGSPVVGDLLKIQFVEHQVVPTILDFFFRFPWNNFLHNVVYDVVQQVFNGTLDRGYNRTLAFDLFTPIEPKDGKSLEEVGLASGKDVTDRILDGQKASDESQSNKGMRLGYMGHLTLIAEEVCKFGNRQPPETLDPVIGDRVNRDEWIQYVEGILAETRDKDNAVLGGVRPENAIGVRAIGVGGLSSGFTSNTANTLANAGLGTNMTPQDSLAMSEGTVGQSFEINSGTMLGGDGMSGDDDEEMEDEAITRERERRAAFAEDEQVGELSFDVDMDYR</sequence>
<keyword evidence="5" id="KW-1185">Reference proteome</keyword>
<feature type="compositionally biased region" description="Polar residues" evidence="3">
    <location>
        <begin position="645"/>
        <end position="657"/>
    </location>
</feature>
<feature type="compositionally biased region" description="Basic and acidic residues" evidence="3">
    <location>
        <begin position="75"/>
        <end position="91"/>
    </location>
</feature>
<feature type="region of interest" description="Disordered" evidence="3">
    <location>
        <begin position="66"/>
        <end position="125"/>
    </location>
</feature>
<feature type="compositionally biased region" description="Acidic residues" evidence="3">
    <location>
        <begin position="924"/>
        <end position="934"/>
    </location>
</feature>
<feature type="compositionally biased region" description="Basic and acidic residues" evidence="3">
    <location>
        <begin position="622"/>
        <end position="644"/>
    </location>
</feature>
<dbReference type="GeneID" id="54567064"/>
<organism evidence="4 5">
    <name type="scientific">Zasmidium cellare ATCC 36951</name>
    <dbReference type="NCBI Taxonomy" id="1080233"/>
    <lineage>
        <taxon>Eukaryota</taxon>
        <taxon>Fungi</taxon>
        <taxon>Dikarya</taxon>
        <taxon>Ascomycota</taxon>
        <taxon>Pezizomycotina</taxon>
        <taxon>Dothideomycetes</taxon>
        <taxon>Dothideomycetidae</taxon>
        <taxon>Mycosphaerellales</taxon>
        <taxon>Mycosphaerellaceae</taxon>
        <taxon>Zasmidium</taxon>
    </lineage>
</organism>
<protein>
    <recommendedName>
        <fullName evidence="6">SAPS-domain-containing protein</fullName>
    </recommendedName>
</protein>
<evidence type="ECO:0000313" key="4">
    <source>
        <dbReference type="EMBL" id="KAF2162968.1"/>
    </source>
</evidence>
<evidence type="ECO:0008006" key="6">
    <source>
        <dbReference type="Google" id="ProtNLM"/>
    </source>
</evidence>
<dbReference type="GO" id="GO:0005829">
    <property type="term" value="C:cytosol"/>
    <property type="evidence" value="ECO:0007669"/>
    <property type="project" value="TreeGrafter"/>
</dbReference>
<feature type="compositionally biased region" description="Basic and acidic residues" evidence="3">
    <location>
        <begin position="462"/>
        <end position="486"/>
    </location>
</feature>
<reference evidence="4" key="1">
    <citation type="journal article" date="2020" name="Stud. Mycol.">
        <title>101 Dothideomycetes genomes: a test case for predicting lifestyles and emergence of pathogens.</title>
        <authorList>
            <person name="Haridas S."/>
            <person name="Albert R."/>
            <person name="Binder M."/>
            <person name="Bloem J."/>
            <person name="Labutti K."/>
            <person name="Salamov A."/>
            <person name="Andreopoulos B."/>
            <person name="Baker S."/>
            <person name="Barry K."/>
            <person name="Bills G."/>
            <person name="Bluhm B."/>
            <person name="Cannon C."/>
            <person name="Castanera R."/>
            <person name="Culley D."/>
            <person name="Daum C."/>
            <person name="Ezra D."/>
            <person name="Gonzalez J."/>
            <person name="Henrissat B."/>
            <person name="Kuo A."/>
            <person name="Liang C."/>
            <person name="Lipzen A."/>
            <person name="Lutzoni F."/>
            <person name="Magnuson J."/>
            <person name="Mondo S."/>
            <person name="Nolan M."/>
            <person name="Ohm R."/>
            <person name="Pangilinan J."/>
            <person name="Park H.-J."/>
            <person name="Ramirez L."/>
            <person name="Alfaro M."/>
            <person name="Sun H."/>
            <person name="Tritt A."/>
            <person name="Yoshinaga Y."/>
            <person name="Zwiers L.-H."/>
            <person name="Turgeon B."/>
            <person name="Goodwin S."/>
            <person name="Spatafora J."/>
            <person name="Crous P."/>
            <person name="Grigoriev I."/>
        </authorList>
    </citation>
    <scope>NUCLEOTIDE SEQUENCE</scope>
    <source>
        <strain evidence="4">ATCC 36951</strain>
    </source>
</reference>
<feature type="region of interest" description="Disordered" evidence="3">
    <location>
        <begin position="416"/>
        <end position="598"/>
    </location>
</feature>
<dbReference type="PANTHER" id="PTHR12634">
    <property type="entry name" value="SIT4 YEAST -ASSOCIATING PROTEIN-RELATED"/>
    <property type="match status" value="1"/>
</dbReference>
<dbReference type="PANTHER" id="PTHR12634:SF8">
    <property type="entry name" value="FIERY MOUNTAIN, ISOFORM D"/>
    <property type="match status" value="1"/>
</dbReference>
<proteinExistence type="inferred from homology"/>
<feature type="compositionally biased region" description="Acidic residues" evidence="3">
    <location>
        <begin position="610"/>
        <end position="621"/>
    </location>
</feature>
<keyword evidence="2" id="KW-0131">Cell cycle</keyword>
<evidence type="ECO:0000256" key="3">
    <source>
        <dbReference type="SAM" id="MobiDB-lite"/>
    </source>
</evidence>
<dbReference type="OrthoDB" id="295029at2759"/>
<dbReference type="Proteomes" id="UP000799537">
    <property type="component" value="Unassembled WGS sequence"/>
</dbReference>
<feature type="compositionally biased region" description="Basic and acidic residues" evidence="3">
    <location>
        <begin position="416"/>
        <end position="435"/>
    </location>
</feature>
<dbReference type="GO" id="GO:0019888">
    <property type="term" value="F:protein phosphatase regulator activity"/>
    <property type="evidence" value="ECO:0007669"/>
    <property type="project" value="TreeGrafter"/>
</dbReference>
<dbReference type="AlphaFoldDB" id="A0A6A6C9Q2"/>
<comment type="similarity">
    <text evidence="1">Belongs to the SAPS family.</text>
</comment>
<evidence type="ECO:0000313" key="5">
    <source>
        <dbReference type="Proteomes" id="UP000799537"/>
    </source>
</evidence>
<dbReference type="InterPro" id="IPR007587">
    <property type="entry name" value="SAPS"/>
</dbReference>
<feature type="compositionally biased region" description="Acidic residues" evidence="3">
    <location>
        <begin position="504"/>
        <end position="516"/>
    </location>
</feature>
<dbReference type="GO" id="GO:0019903">
    <property type="term" value="F:protein phosphatase binding"/>
    <property type="evidence" value="ECO:0007669"/>
    <property type="project" value="InterPro"/>
</dbReference>
<dbReference type="EMBL" id="ML993611">
    <property type="protein sequence ID" value="KAF2162968.1"/>
    <property type="molecule type" value="Genomic_DNA"/>
</dbReference>
<evidence type="ECO:0000256" key="1">
    <source>
        <dbReference type="ARBA" id="ARBA00006180"/>
    </source>
</evidence>
<name>A0A6A6C9Q2_ZASCE</name>
<evidence type="ECO:0000256" key="2">
    <source>
        <dbReference type="ARBA" id="ARBA00023306"/>
    </source>
</evidence>
<feature type="region of interest" description="Disordered" evidence="3">
    <location>
        <begin position="912"/>
        <end position="935"/>
    </location>
</feature>
<dbReference type="RefSeq" id="XP_033663857.1">
    <property type="nucleotide sequence ID" value="XM_033813792.1"/>
</dbReference>
<dbReference type="Pfam" id="PF04499">
    <property type="entry name" value="SAPS"/>
    <property type="match status" value="1"/>
</dbReference>
<accession>A0A6A6C9Q2</accession>